<evidence type="ECO:0000313" key="1">
    <source>
        <dbReference type="EMBL" id="STX51530.1"/>
    </source>
</evidence>
<accession>A0A378JNE9</accession>
<dbReference type="EMBL" id="UGOD01000001">
    <property type="protein sequence ID" value="STX51530.1"/>
    <property type="molecule type" value="Genomic_DNA"/>
</dbReference>
<proteinExistence type="predicted"/>
<dbReference type="Proteomes" id="UP000254794">
    <property type="component" value="Unassembled WGS sequence"/>
</dbReference>
<gene>
    <name evidence="1" type="ORF">NCTC13316_01625</name>
</gene>
<sequence length="36" mass="4499">MMRWARNSMRLALLAFLWKMMKQKSFGKRRMDNDIH</sequence>
<keyword evidence="2" id="KW-1185">Reference proteome</keyword>
<protein>
    <submittedName>
        <fullName evidence="1">Uncharacterized protein</fullName>
    </submittedName>
</protein>
<evidence type="ECO:0000313" key="2">
    <source>
        <dbReference type="Proteomes" id="UP000254794"/>
    </source>
</evidence>
<name>A0A378JNE9_9GAMM</name>
<reference evidence="1 2" key="1">
    <citation type="submission" date="2018-06" db="EMBL/GenBank/DDBJ databases">
        <authorList>
            <consortium name="Pathogen Informatics"/>
            <person name="Doyle S."/>
        </authorList>
    </citation>
    <scope>NUCLEOTIDE SEQUENCE [LARGE SCALE GENOMIC DNA]</scope>
    <source>
        <strain evidence="1 2">NCTC13316</strain>
    </source>
</reference>
<dbReference type="AlphaFoldDB" id="A0A378JNE9"/>
<organism evidence="1 2">
    <name type="scientific">Legionella busanensis</name>
    <dbReference type="NCBI Taxonomy" id="190655"/>
    <lineage>
        <taxon>Bacteria</taxon>
        <taxon>Pseudomonadati</taxon>
        <taxon>Pseudomonadota</taxon>
        <taxon>Gammaproteobacteria</taxon>
        <taxon>Legionellales</taxon>
        <taxon>Legionellaceae</taxon>
        <taxon>Legionella</taxon>
    </lineage>
</organism>